<sequence>RIDVLAPLRLVEKASADPARLVRLFKRLADDCRSRVGEAVDREDLGRVGTRRRCRGRDQR</sequence>
<gene>
    <name evidence="1" type="ORF">PECAL_3P06170</name>
</gene>
<dbReference type="AlphaFoldDB" id="A0A8J2WW26"/>
<dbReference type="Proteomes" id="UP000789595">
    <property type="component" value="Unassembled WGS sequence"/>
</dbReference>
<feature type="non-terminal residue" evidence="1">
    <location>
        <position position="1"/>
    </location>
</feature>
<protein>
    <submittedName>
        <fullName evidence="1">Uncharacterized protein</fullName>
    </submittedName>
</protein>
<comment type="caution">
    <text evidence="1">The sequence shown here is derived from an EMBL/GenBank/DDBJ whole genome shotgun (WGS) entry which is preliminary data.</text>
</comment>
<dbReference type="EMBL" id="CAKKNE010000003">
    <property type="protein sequence ID" value="CAH0370717.1"/>
    <property type="molecule type" value="Genomic_DNA"/>
</dbReference>
<accession>A0A8J2WW26</accession>
<proteinExistence type="predicted"/>
<evidence type="ECO:0000313" key="1">
    <source>
        <dbReference type="EMBL" id="CAH0370717.1"/>
    </source>
</evidence>
<keyword evidence="2" id="KW-1185">Reference proteome</keyword>
<evidence type="ECO:0000313" key="2">
    <source>
        <dbReference type="Proteomes" id="UP000789595"/>
    </source>
</evidence>
<organism evidence="1 2">
    <name type="scientific">Pelagomonas calceolata</name>
    <dbReference type="NCBI Taxonomy" id="35677"/>
    <lineage>
        <taxon>Eukaryota</taxon>
        <taxon>Sar</taxon>
        <taxon>Stramenopiles</taxon>
        <taxon>Ochrophyta</taxon>
        <taxon>Pelagophyceae</taxon>
        <taxon>Pelagomonadales</taxon>
        <taxon>Pelagomonadaceae</taxon>
        <taxon>Pelagomonas</taxon>
    </lineage>
</organism>
<name>A0A8J2WW26_9STRA</name>
<reference evidence="1" key="1">
    <citation type="submission" date="2021-11" db="EMBL/GenBank/DDBJ databases">
        <authorList>
            <consortium name="Genoscope - CEA"/>
            <person name="William W."/>
        </authorList>
    </citation>
    <scope>NUCLEOTIDE SEQUENCE</scope>
</reference>